<proteinExistence type="predicted"/>
<dbReference type="PANTHER" id="PTHR47026:SF2">
    <property type="entry name" value="FLAGELLAR ASSOCIATED PROTEIN"/>
    <property type="match status" value="1"/>
</dbReference>
<comment type="caution">
    <text evidence="3">The sequence shown here is derived from an EMBL/GenBank/DDBJ whole genome shotgun (WGS) entry which is preliminary data.</text>
</comment>
<feature type="region of interest" description="Disordered" evidence="2">
    <location>
        <begin position="1"/>
        <end position="27"/>
    </location>
</feature>
<dbReference type="AlphaFoldDB" id="A0A8T0IYZ7"/>
<feature type="coiled-coil region" evidence="1">
    <location>
        <begin position="38"/>
        <end position="100"/>
    </location>
</feature>
<feature type="compositionally biased region" description="Polar residues" evidence="2">
    <location>
        <begin position="1"/>
        <end position="16"/>
    </location>
</feature>
<dbReference type="EMBL" id="CM026422">
    <property type="protein sequence ID" value="KAG0588575.1"/>
    <property type="molecule type" value="Genomic_DNA"/>
</dbReference>
<keyword evidence="1" id="KW-0175">Coiled coil</keyword>
<protein>
    <submittedName>
        <fullName evidence="3">Uncharacterized protein</fullName>
    </submittedName>
</protein>
<keyword evidence="4" id="KW-1185">Reference proteome</keyword>
<evidence type="ECO:0000256" key="1">
    <source>
        <dbReference type="SAM" id="Coils"/>
    </source>
</evidence>
<organism evidence="3 4">
    <name type="scientific">Ceratodon purpureus</name>
    <name type="common">Fire moss</name>
    <name type="synonym">Dicranum purpureum</name>
    <dbReference type="NCBI Taxonomy" id="3225"/>
    <lineage>
        <taxon>Eukaryota</taxon>
        <taxon>Viridiplantae</taxon>
        <taxon>Streptophyta</taxon>
        <taxon>Embryophyta</taxon>
        <taxon>Bryophyta</taxon>
        <taxon>Bryophytina</taxon>
        <taxon>Bryopsida</taxon>
        <taxon>Dicranidae</taxon>
        <taxon>Pseudoditrichales</taxon>
        <taxon>Ditrichaceae</taxon>
        <taxon>Ceratodon</taxon>
    </lineage>
</organism>
<evidence type="ECO:0000256" key="2">
    <source>
        <dbReference type="SAM" id="MobiDB-lite"/>
    </source>
</evidence>
<evidence type="ECO:0000313" key="4">
    <source>
        <dbReference type="Proteomes" id="UP000822688"/>
    </source>
</evidence>
<dbReference type="Proteomes" id="UP000822688">
    <property type="component" value="Chromosome 2"/>
</dbReference>
<gene>
    <name evidence="3" type="ORF">KC19_2G253600</name>
</gene>
<accession>A0A8T0IYZ7</accession>
<evidence type="ECO:0000313" key="3">
    <source>
        <dbReference type="EMBL" id="KAG0588575.1"/>
    </source>
</evidence>
<sequence length="307" mass="35002">MTGTTSAGSFRSLQRSPSRRGSAELVYPALSPQVTEVMRALEEHKKKAENEGNYMEARAAAQRLNGVQVLEDNKRKTAMLQRHGKEREEAERNFKTETSERNRLWEEKLHEFHKGVVEHAAKLKRQQIGVLQAFRQRMAAKTPTKPQWSRELLKHRKVQTFLAKQGKYLEADEVKRIADRMEHIELQATLAAYAAEVAIKEAALRAKQQNEMEVLLQRAAQGRDELRKTRTLDLERCAQRHKNIVRELRTIQKNQHTKFEQILGKRVSEFKKQGGSLQMLSETLSGMGSLALPGIPDCPEGDEAASS</sequence>
<name>A0A8T0IYZ7_CERPU</name>
<dbReference type="PANTHER" id="PTHR47026">
    <property type="entry name" value="PIGMENTOSA GTPASE REGULATOR-LIKE PROTEIN, PUTATIVE-RELATED"/>
    <property type="match status" value="1"/>
</dbReference>
<reference evidence="3" key="1">
    <citation type="submission" date="2020-06" db="EMBL/GenBank/DDBJ databases">
        <title>WGS assembly of Ceratodon purpureus strain R40.</title>
        <authorList>
            <person name="Carey S.B."/>
            <person name="Jenkins J."/>
            <person name="Shu S."/>
            <person name="Lovell J.T."/>
            <person name="Sreedasyam A."/>
            <person name="Maumus F."/>
            <person name="Tiley G.P."/>
            <person name="Fernandez-Pozo N."/>
            <person name="Barry K."/>
            <person name="Chen C."/>
            <person name="Wang M."/>
            <person name="Lipzen A."/>
            <person name="Daum C."/>
            <person name="Saski C.A."/>
            <person name="Payton A.C."/>
            <person name="Mcbreen J.C."/>
            <person name="Conrad R.E."/>
            <person name="Kollar L.M."/>
            <person name="Olsson S."/>
            <person name="Huttunen S."/>
            <person name="Landis J.B."/>
            <person name="Wickett N.J."/>
            <person name="Johnson M.G."/>
            <person name="Rensing S.A."/>
            <person name="Grimwood J."/>
            <person name="Schmutz J."/>
            <person name="Mcdaniel S.F."/>
        </authorList>
    </citation>
    <scope>NUCLEOTIDE SEQUENCE</scope>
    <source>
        <strain evidence="3">R40</strain>
    </source>
</reference>